<name>A0A174VEI1_BACT4</name>
<proteinExistence type="predicted"/>
<evidence type="ECO:0000313" key="3">
    <source>
        <dbReference type="Proteomes" id="UP000095541"/>
    </source>
</evidence>
<organism evidence="2 3">
    <name type="scientific">Bacteroides thetaiotaomicron</name>
    <dbReference type="NCBI Taxonomy" id="818"/>
    <lineage>
        <taxon>Bacteria</taxon>
        <taxon>Pseudomonadati</taxon>
        <taxon>Bacteroidota</taxon>
        <taxon>Bacteroidia</taxon>
        <taxon>Bacteroidales</taxon>
        <taxon>Bacteroidaceae</taxon>
        <taxon>Bacteroides</taxon>
    </lineage>
</organism>
<protein>
    <submittedName>
        <fullName evidence="2">DNA-binding protein</fullName>
    </submittedName>
</protein>
<dbReference type="Proteomes" id="UP000095541">
    <property type="component" value="Unassembled WGS sequence"/>
</dbReference>
<keyword evidence="1" id="KW-0175">Coiled coil</keyword>
<sequence>MPKWISIDEAAHKYGVKEEDICLWAEMEAITASFTETTLIIDEKSLQKFLCWHETLPTKDYIHTLEQLCNNQSEVCKVYLEVIELQEQDLQCKKRRISVLEKQYAMATEQNKLREKIITITSDTLNKAESGWWEKLWMKIKATRSSQNIRQSEHKRRNK</sequence>
<feature type="coiled-coil region" evidence="1">
    <location>
        <begin position="83"/>
        <end position="110"/>
    </location>
</feature>
<accession>A0A174VEI1</accession>
<gene>
    <name evidence="2" type="ORF">ERS852557_03649</name>
</gene>
<evidence type="ECO:0000256" key="1">
    <source>
        <dbReference type="SAM" id="Coils"/>
    </source>
</evidence>
<keyword evidence="2" id="KW-0238">DNA-binding</keyword>
<dbReference type="EMBL" id="CZBI01000005">
    <property type="protein sequence ID" value="CUQ33233.1"/>
    <property type="molecule type" value="Genomic_DNA"/>
</dbReference>
<dbReference type="AlphaFoldDB" id="A0A174VEI1"/>
<dbReference type="GO" id="GO:0003677">
    <property type="term" value="F:DNA binding"/>
    <property type="evidence" value="ECO:0007669"/>
    <property type="project" value="UniProtKB-KW"/>
</dbReference>
<reference evidence="2 3" key="1">
    <citation type="submission" date="2015-09" db="EMBL/GenBank/DDBJ databases">
        <authorList>
            <consortium name="Pathogen Informatics"/>
        </authorList>
    </citation>
    <scope>NUCLEOTIDE SEQUENCE [LARGE SCALE GENOMIC DNA]</scope>
    <source>
        <strain evidence="2 3">2789STDY5834945</strain>
    </source>
</reference>
<evidence type="ECO:0000313" key="2">
    <source>
        <dbReference type="EMBL" id="CUQ33233.1"/>
    </source>
</evidence>
<dbReference type="RefSeq" id="WP_055220674.1">
    <property type="nucleotide sequence ID" value="NZ_CZBI01000005.1"/>
</dbReference>